<dbReference type="PANTHER" id="PTHR43685:SF3">
    <property type="entry name" value="SLR2126 PROTEIN"/>
    <property type="match status" value="1"/>
</dbReference>
<gene>
    <name evidence="2" type="ORF">L2A60_16240</name>
</gene>
<dbReference type="PANTHER" id="PTHR43685">
    <property type="entry name" value="GLYCOSYLTRANSFERASE"/>
    <property type="match status" value="1"/>
</dbReference>
<evidence type="ECO:0000259" key="1">
    <source>
        <dbReference type="Pfam" id="PF00535"/>
    </source>
</evidence>
<dbReference type="Gene3D" id="3.90.550.10">
    <property type="entry name" value="Spore Coat Polysaccharide Biosynthesis Protein SpsA, Chain A"/>
    <property type="match status" value="1"/>
</dbReference>
<dbReference type="RefSeq" id="WP_235705509.1">
    <property type="nucleotide sequence ID" value="NZ_JAKGBZ010000043.1"/>
</dbReference>
<evidence type="ECO:0000313" key="2">
    <source>
        <dbReference type="EMBL" id="MCF3948225.1"/>
    </source>
</evidence>
<dbReference type="InterPro" id="IPR050834">
    <property type="entry name" value="Glycosyltransf_2"/>
</dbReference>
<name>A0ABS9DZN6_9PROT</name>
<dbReference type="InterPro" id="IPR001173">
    <property type="entry name" value="Glyco_trans_2-like"/>
</dbReference>
<dbReference type="Pfam" id="PF00535">
    <property type="entry name" value="Glycos_transf_2"/>
    <property type="match status" value="1"/>
</dbReference>
<protein>
    <submittedName>
        <fullName evidence="2">Glycosyltransferase family 2 protein</fullName>
    </submittedName>
</protein>
<dbReference type="InterPro" id="IPR029044">
    <property type="entry name" value="Nucleotide-diphossugar_trans"/>
</dbReference>
<keyword evidence="3" id="KW-1185">Reference proteome</keyword>
<dbReference type="CDD" id="cd00761">
    <property type="entry name" value="Glyco_tranf_GTA_type"/>
    <property type="match status" value="1"/>
</dbReference>
<dbReference type="EMBL" id="JAKGBZ010000043">
    <property type="protein sequence ID" value="MCF3948225.1"/>
    <property type="molecule type" value="Genomic_DNA"/>
</dbReference>
<accession>A0ABS9DZN6</accession>
<comment type="caution">
    <text evidence="2">The sequence shown here is derived from an EMBL/GenBank/DDBJ whole genome shotgun (WGS) entry which is preliminary data.</text>
</comment>
<proteinExistence type="predicted"/>
<dbReference type="SUPFAM" id="SSF53448">
    <property type="entry name" value="Nucleotide-diphospho-sugar transferases"/>
    <property type="match status" value="1"/>
</dbReference>
<reference evidence="2 3" key="1">
    <citation type="submission" date="2022-01" db="EMBL/GenBank/DDBJ databases">
        <authorList>
            <person name="Won M."/>
            <person name="Kim S.-J."/>
            <person name="Kwon S.-W."/>
        </authorList>
    </citation>
    <scope>NUCLEOTIDE SEQUENCE [LARGE SCALE GENOMIC DNA]</scope>
    <source>
        <strain evidence="2 3">KCTC 23505</strain>
    </source>
</reference>
<feature type="domain" description="Glycosyltransferase 2-like" evidence="1">
    <location>
        <begin position="7"/>
        <end position="119"/>
    </location>
</feature>
<evidence type="ECO:0000313" key="3">
    <source>
        <dbReference type="Proteomes" id="UP001521209"/>
    </source>
</evidence>
<dbReference type="Proteomes" id="UP001521209">
    <property type="component" value="Unassembled WGS sequence"/>
</dbReference>
<sequence length="300" mass="32275">MPPITLSIAICTHDRGAALVRCLGALGTPRPDIEIIVVDSGSSPAEAEAIARTAPRHGAQHIRLTATGVSAARNAALAAATGGWIAYLDDDAIPAPDWLAVLLDTIAHNPALAATGGLILPRFQSSLPSWWPQSLRAVLTIIDDVRSAADTEPYAANIAFHRETLAAFGGFPACLGRRGTCLLSNEETYVIRRLRRAGLLVQFTPELVVHHDIAGDRLCPDWLLRRQYWSGVSEAVMLRALGERCLPKALRMAVRAASLAPLRFWPAGSTRHIGHRCAAAFAFGFMRGTLVEDVGRMTLI</sequence>
<organism evidence="2 3">
    <name type="scientific">Acidiphilium iwatense</name>
    <dbReference type="NCBI Taxonomy" id="768198"/>
    <lineage>
        <taxon>Bacteria</taxon>
        <taxon>Pseudomonadati</taxon>
        <taxon>Pseudomonadota</taxon>
        <taxon>Alphaproteobacteria</taxon>
        <taxon>Acetobacterales</taxon>
        <taxon>Acidocellaceae</taxon>
        <taxon>Acidiphilium</taxon>
    </lineage>
</organism>